<evidence type="ECO:0000313" key="3">
    <source>
        <dbReference type="Proteomes" id="UP001066276"/>
    </source>
</evidence>
<comment type="caution">
    <text evidence="2">The sequence shown here is derived from an EMBL/GenBank/DDBJ whole genome shotgun (WGS) entry which is preliminary data.</text>
</comment>
<dbReference type="AlphaFoldDB" id="A0AAV7TTJ7"/>
<name>A0AAV7TTJ7_PLEWA</name>
<protein>
    <submittedName>
        <fullName evidence="2">Uncharacterized protein</fullName>
    </submittedName>
</protein>
<dbReference type="Proteomes" id="UP001066276">
    <property type="component" value="Chromosome 3_2"/>
</dbReference>
<reference evidence="2" key="1">
    <citation type="journal article" date="2022" name="bioRxiv">
        <title>Sequencing and chromosome-scale assembly of the giantPleurodeles waltlgenome.</title>
        <authorList>
            <person name="Brown T."/>
            <person name="Elewa A."/>
            <person name="Iarovenko S."/>
            <person name="Subramanian E."/>
            <person name="Araus A.J."/>
            <person name="Petzold A."/>
            <person name="Susuki M."/>
            <person name="Suzuki K.-i.T."/>
            <person name="Hayashi T."/>
            <person name="Toyoda A."/>
            <person name="Oliveira C."/>
            <person name="Osipova E."/>
            <person name="Leigh N.D."/>
            <person name="Simon A."/>
            <person name="Yun M.H."/>
        </authorList>
    </citation>
    <scope>NUCLEOTIDE SEQUENCE</scope>
    <source>
        <strain evidence="2">20211129_DDA</strain>
        <tissue evidence="2">Liver</tissue>
    </source>
</reference>
<dbReference type="EMBL" id="JANPWB010000006">
    <property type="protein sequence ID" value="KAJ1179761.1"/>
    <property type="molecule type" value="Genomic_DNA"/>
</dbReference>
<proteinExistence type="predicted"/>
<accession>A0AAV7TTJ7</accession>
<gene>
    <name evidence="2" type="ORF">NDU88_004995</name>
</gene>
<organism evidence="2 3">
    <name type="scientific">Pleurodeles waltl</name>
    <name type="common">Iberian ribbed newt</name>
    <dbReference type="NCBI Taxonomy" id="8319"/>
    <lineage>
        <taxon>Eukaryota</taxon>
        <taxon>Metazoa</taxon>
        <taxon>Chordata</taxon>
        <taxon>Craniata</taxon>
        <taxon>Vertebrata</taxon>
        <taxon>Euteleostomi</taxon>
        <taxon>Amphibia</taxon>
        <taxon>Batrachia</taxon>
        <taxon>Caudata</taxon>
        <taxon>Salamandroidea</taxon>
        <taxon>Salamandridae</taxon>
        <taxon>Pleurodelinae</taxon>
        <taxon>Pleurodeles</taxon>
    </lineage>
</organism>
<sequence>MVPAGALGIFGLPSRPLRLWERPRGGHPPGSTPSMSTLGKDAEGRTAAALSSNYLWRRERLVTMKCGLRPTGLPPGE</sequence>
<keyword evidence="3" id="KW-1185">Reference proteome</keyword>
<feature type="region of interest" description="Disordered" evidence="1">
    <location>
        <begin position="21"/>
        <end position="44"/>
    </location>
</feature>
<evidence type="ECO:0000256" key="1">
    <source>
        <dbReference type="SAM" id="MobiDB-lite"/>
    </source>
</evidence>
<evidence type="ECO:0000313" key="2">
    <source>
        <dbReference type="EMBL" id="KAJ1179761.1"/>
    </source>
</evidence>